<dbReference type="SUPFAM" id="SSF57903">
    <property type="entry name" value="FYVE/PHD zinc finger"/>
    <property type="match status" value="1"/>
</dbReference>
<evidence type="ECO:0000313" key="2">
    <source>
        <dbReference type="Proteomes" id="UP000274504"/>
    </source>
</evidence>
<dbReference type="InterPro" id="IPR011011">
    <property type="entry name" value="Znf_FYVE_PHD"/>
</dbReference>
<dbReference type="AlphaFoldDB" id="A0A0R3SE78"/>
<dbReference type="WBParaSite" id="HDID_0000305501-mRNA-1">
    <property type="protein sequence ID" value="HDID_0000305501-mRNA-1"/>
    <property type="gene ID" value="HDID_0000305501"/>
</dbReference>
<dbReference type="Proteomes" id="UP000274504">
    <property type="component" value="Unassembled WGS sequence"/>
</dbReference>
<dbReference type="EMBL" id="UYSG01000860">
    <property type="protein sequence ID" value="VDL26808.1"/>
    <property type="molecule type" value="Genomic_DNA"/>
</dbReference>
<organism evidence="3">
    <name type="scientific">Hymenolepis diminuta</name>
    <name type="common">Rat tapeworm</name>
    <dbReference type="NCBI Taxonomy" id="6216"/>
    <lineage>
        <taxon>Eukaryota</taxon>
        <taxon>Metazoa</taxon>
        <taxon>Spiralia</taxon>
        <taxon>Lophotrochozoa</taxon>
        <taxon>Platyhelminthes</taxon>
        <taxon>Cestoda</taxon>
        <taxon>Eucestoda</taxon>
        <taxon>Cyclophyllidea</taxon>
        <taxon>Hymenolepididae</taxon>
        <taxon>Hymenolepis</taxon>
    </lineage>
</organism>
<reference evidence="1 2" key="2">
    <citation type="submission" date="2018-11" db="EMBL/GenBank/DDBJ databases">
        <authorList>
            <consortium name="Pathogen Informatics"/>
        </authorList>
    </citation>
    <scope>NUCLEOTIDE SEQUENCE [LARGE SCALE GENOMIC DNA]</scope>
</reference>
<gene>
    <name evidence="1" type="ORF">HDID_LOCUS3053</name>
</gene>
<reference evidence="3" key="1">
    <citation type="submission" date="2017-02" db="UniProtKB">
        <authorList>
            <consortium name="WormBaseParasite"/>
        </authorList>
    </citation>
    <scope>IDENTIFICATION</scope>
</reference>
<evidence type="ECO:0000313" key="3">
    <source>
        <dbReference type="WBParaSite" id="HDID_0000305501-mRNA-1"/>
    </source>
</evidence>
<evidence type="ECO:0000313" key="1">
    <source>
        <dbReference type="EMBL" id="VDL26808.1"/>
    </source>
</evidence>
<protein>
    <submittedName>
        <fullName evidence="3">FYVE-type domain-containing protein</fullName>
    </submittedName>
</protein>
<accession>A0A0R3SE78</accession>
<dbReference type="InterPro" id="IPR013083">
    <property type="entry name" value="Znf_RING/FYVE/PHD"/>
</dbReference>
<dbReference type="Gene3D" id="3.30.40.10">
    <property type="entry name" value="Zinc/RING finger domain, C3HC4 (zinc finger)"/>
    <property type="match status" value="1"/>
</dbReference>
<name>A0A0R3SE78_HYMDI</name>
<sequence length="134" mass="15087">MELQHKEDVVSRRLVNSAQDIYSSLAGCDFCDSFSEKFNDTDRRELEIWQCNDCGRRTCPNCCIHIGQSGSHEAVVICGLCQRKRKLIASSGAWTRQAPFESNEVNSFSSTSNQLYNIQATLVVTKTLKSTRCL</sequence>
<proteinExistence type="predicted"/>